<dbReference type="RefSeq" id="WP_328856249.1">
    <property type="nucleotide sequence ID" value="NZ_CP108021.1"/>
</dbReference>
<feature type="transmembrane region" description="Helical" evidence="1">
    <location>
        <begin position="127"/>
        <end position="145"/>
    </location>
</feature>
<sequence>MNDIDPEQARAALDSIGRARDHVAAEIGLPRSYWWILAAAWLVLGVIGAYGPAWAATVATIAFGVGHSIAASRLLEGRRRTAQLQVSREVADRRVPVVVVAMLLALVALTVAAALALDADGARHPQLWAAVFVAAVVGFGGPEILRTLRRRLGA</sequence>
<dbReference type="KEGG" id="whr:OG579_12920"/>
<keyword evidence="1" id="KW-0472">Membrane</keyword>
<evidence type="ECO:0000313" key="2">
    <source>
        <dbReference type="EMBL" id="WUM18642.1"/>
    </source>
</evidence>
<reference evidence="2 3" key="1">
    <citation type="submission" date="2022-10" db="EMBL/GenBank/DDBJ databases">
        <title>The complete genomes of actinobacterial strains from the NBC collection.</title>
        <authorList>
            <person name="Joergensen T.S."/>
            <person name="Alvarez Arevalo M."/>
            <person name="Sterndorff E.B."/>
            <person name="Faurdal D."/>
            <person name="Vuksanovic O."/>
            <person name="Mourched A.-S."/>
            <person name="Charusanti P."/>
            <person name="Shaw S."/>
            <person name="Blin K."/>
            <person name="Weber T."/>
        </authorList>
    </citation>
    <scope>NUCLEOTIDE SEQUENCE [LARGE SCALE GENOMIC DNA]</scope>
    <source>
        <strain evidence="2 3">NBC_00319</strain>
    </source>
</reference>
<protein>
    <submittedName>
        <fullName evidence="2">Uncharacterized protein</fullName>
    </submittedName>
</protein>
<proteinExistence type="predicted"/>
<keyword evidence="1" id="KW-1133">Transmembrane helix</keyword>
<gene>
    <name evidence="2" type="ORF">OG579_12920</name>
</gene>
<feature type="transmembrane region" description="Helical" evidence="1">
    <location>
        <begin position="95"/>
        <end position="115"/>
    </location>
</feature>
<name>A0AAU4JY25_9NOCA</name>
<evidence type="ECO:0000313" key="3">
    <source>
        <dbReference type="Proteomes" id="UP001432128"/>
    </source>
</evidence>
<feature type="transmembrane region" description="Helical" evidence="1">
    <location>
        <begin position="56"/>
        <end position="75"/>
    </location>
</feature>
<dbReference type="AlphaFoldDB" id="A0AAU4JY25"/>
<dbReference type="Proteomes" id="UP001432128">
    <property type="component" value="Chromosome"/>
</dbReference>
<accession>A0AAU4JY25</accession>
<dbReference type="EMBL" id="CP108021">
    <property type="protein sequence ID" value="WUM18642.1"/>
    <property type="molecule type" value="Genomic_DNA"/>
</dbReference>
<keyword evidence="1" id="KW-0812">Transmembrane</keyword>
<evidence type="ECO:0000256" key="1">
    <source>
        <dbReference type="SAM" id="Phobius"/>
    </source>
</evidence>
<keyword evidence="3" id="KW-1185">Reference proteome</keyword>
<organism evidence="2 3">
    <name type="scientific">Williamsia herbipolensis</name>
    <dbReference type="NCBI Taxonomy" id="1603258"/>
    <lineage>
        <taxon>Bacteria</taxon>
        <taxon>Bacillati</taxon>
        <taxon>Actinomycetota</taxon>
        <taxon>Actinomycetes</taxon>
        <taxon>Mycobacteriales</taxon>
        <taxon>Nocardiaceae</taxon>
        <taxon>Williamsia</taxon>
    </lineage>
</organism>
<feature type="transmembrane region" description="Helical" evidence="1">
    <location>
        <begin position="32"/>
        <end position="50"/>
    </location>
</feature>